<evidence type="ECO:0000259" key="2">
    <source>
        <dbReference type="Pfam" id="PF00814"/>
    </source>
</evidence>
<dbReference type="Pfam" id="PF00814">
    <property type="entry name" value="TsaD"/>
    <property type="match status" value="1"/>
</dbReference>
<gene>
    <name evidence="3" type="primary">tsaB</name>
    <name evidence="3" type="ORF">NFI88_13805</name>
</gene>
<dbReference type="InterPro" id="IPR043129">
    <property type="entry name" value="ATPase_NBD"/>
</dbReference>
<keyword evidence="4" id="KW-1185">Reference proteome</keyword>
<dbReference type="InterPro" id="IPR000905">
    <property type="entry name" value="Gcp-like_dom"/>
</dbReference>
<feature type="compositionally biased region" description="Basic and acidic residues" evidence="1">
    <location>
        <begin position="7"/>
        <end position="23"/>
    </location>
</feature>
<dbReference type="InterPro" id="IPR022496">
    <property type="entry name" value="T6A_TsaB"/>
</dbReference>
<feature type="region of interest" description="Disordered" evidence="1">
    <location>
        <begin position="1"/>
        <end position="23"/>
    </location>
</feature>
<accession>A0ABT1VZY1</accession>
<proteinExistence type="predicted"/>
<dbReference type="Gene3D" id="3.30.420.40">
    <property type="match status" value="2"/>
</dbReference>
<comment type="caution">
    <text evidence="3">The sequence shown here is derived from an EMBL/GenBank/DDBJ whole genome shotgun (WGS) entry which is preliminary data.</text>
</comment>
<dbReference type="RefSeq" id="WP_422920658.1">
    <property type="nucleotide sequence ID" value="NZ_JAMZEJ010000008.1"/>
</dbReference>
<organism evidence="3 4">
    <name type="scientific">Rhizosaccharibacter radicis</name>
    <dbReference type="NCBI Taxonomy" id="2782605"/>
    <lineage>
        <taxon>Bacteria</taxon>
        <taxon>Pseudomonadati</taxon>
        <taxon>Pseudomonadota</taxon>
        <taxon>Alphaproteobacteria</taxon>
        <taxon>Acetobacterales</taxon>
        <taxon>Acetobacteraceae</taxon>
        <taxon>Rhizosaccharibacter</taxon>
    </lineage>
</organism>
<reference evidence="3 4" key="1">
    <citation type="submission" date="2022-06" db="EMBL/GenBank/DDBJ databases">
        <title>Rhizosaccharibacter gen. nov. sp. nov. KSS12, endophytic bacteria isolated from sugarcane.</title>
        <authorList>
            <person name="Pitiwittayakul N."/>
        </authorList>
    </citation>
    <scope>NUCLEOTIDE SEQUENCE [LARGE SCALE GENOMIC DNA]</scope>
    <source>
        <strain evidence="3 4">KSS12</strain>
    </source>
</reference>
<feature type="domain" description="Gcp-like" evidence="2">
    <location>
        <begin position="64"/>
        <end position="135"/>
    </location>
</feature>
<sequence length="256" mass="25774">MAFGHRAAGEEPTGRTASADRSETRILTLDGASAAAGARFALLRWDGRDPPETLAERTVPGRDGAERLPALLADALRAQGWGAGDLDMVAVVAGPGSFTGLRATLALAHGLRLGPGGMALVPVTVGEALAPELRAHPEAGRASRLWCVSRARIDRVFVEEVPADPAVPVPPPVAQMLSALSASAGVLLLAGDAAAAVAARISAAGGVPIVAGPERPDGAAIAAAALRRVAGDLPPLAAQPLYVDPPEARPAAPAAR</sequence>
<keyword evidence="3" id="KW-0808">Transferase</keyword>
<dbReference type="Proteomes" id="UP001524547">
    <property type="component" value="Unassembled WGS sequence"/>
</dbReference>
<dbReference type="EMBL" id="JAMZEJ010000008">
    <property type="protein sequence ID" value="MCQ8241909.1"/>
    <property type="molecule type" value="Genomic_DNA"/>
</dbReference>
<name>A0ABT1VZY1_9PROT</name>
<evidence type="ECO:0000313" key="4">
    <source>
        <dbReference type="Proteomes" id="UP001524547"/>
    </source>
</evidence>
<dbReference type="EC" id="2.3.1.234" evidence="3"/>
<keyword evidence="3" id="KW-0012">Acyltransferase</keyword>
<dbReference type="GO" id="GO:0061711">
    <property type="term" value="F:tRNA N(6)-L-threonylcarbamoyladenine synthase activity"/>
    <property type="evidence" value="ECO:0007669"/>
    <property type="project" value="UniProtKB-EC"/>
</dbReference>
<evidence type="ECO:0000313" key="3">
    <source>
        <dbReference type="EMBL" id="MCQ8241909.1"/>
    </source>
</evidence>
<dbReference type="NCBIfam" id="TIGR03725">
    <property type="entry name" value="T6A_YeaZ"/>
    <property type="match status" value="1"/>
</dbReference>
<protein>
    <submittedName>
        <fullName evidence="3">tRNA (Adenosine(37)-N6)-threonylcarbamoyltransferase complex dimerization subunit type 1 TsaB</fullName>
        <ecNumber evidence="3">2.3.1.234</ecNumber>
    </submittedName>
</protein>
<evidence type="ECO:0000256" key="1">
    <source>
        <dbReference type="SAM" id="MobiDB-lite"/>
    </source>
</evidence>
<dbReference type="SUPFAM" id="SSF53067">
    <property type="entry name" value="Actin-like ATPase domain"/>
    <property type="match status" value="1"/>
</dbReference>